<name>A0A1I6EC71_9PSEU</name>
<evidence type="ECO:0000313" key="1">
    <source>
        <dbReference type="EMBL" id="SFR15349.1"/>
    </source>
</evidence>
<keyword evidence="2" id="KW-1185">Reference proteome</keyword>
<accession>A0A1I6EC71</accession>
<dbReference type="EMBL" id="FOYL01000004">
    <property type="protein sequence ID" value="SFR15349.1"/>
    <property type="molecule type" value="Genomic_DNA"/>
</dbReference>
<dbReference type="Proteomes" id="UP000198583">
    <property type="component" value="Unassembled WGS sequence"/>
</dbReference>
<evidence type="ECO:0000313" key="2">
    <source>
        <dbReference type="Proteomes" id="UP000198583"/>
    </source>
</evidence>
<organism evidence="1 2">
    <name type="scientific">Lentzea waywayandensis</name>
    <dbReference type="NCBI Taxonomy" id="84724"/>
    <lineage>
        <taxon>Bacteria</taxon>
        <taxon>Bacillati</taxon>
        <taxon>Actinomycetota</taxon>
        <taxon>Actinomycetes</taxon>
        <taxon>Pseudonocardiales</taxon>
        <taxon>Pseudonocardiaceae</taxon>
        <taxon>Lentzea</taxon>
    </lineage>
</organism>
<protein>
    <submittedName>
        <fullName evidence="1">Uncharacterized protein</fullName>
    </submittedName>
</protein>
<reference evidence="2" key="1">
    <citation type="submission" date="2016-10" db="EMBL/GenBank/DDBJ databases">
        <authorList>
            <person name="Varghese N."/>
            <person name="Submissions S."/>
        </authorList>
    </citation>
    <scope>NUCLEOTIDE SEQUENCE [LARGE SCALE GENOMIC DNA]</scope>
    <source>
        <strain evidence="2">DSM 44232</strain>
    </source>
</reference>
<sequence length="53" mass="5767">MPHTVEGEDRLPWMPLRLPASVNHAYVAFTVDVVDAILGLLRLVPGSQRGVTA</sequence>
<dbReference type="AlphaFoldDB" id="A0A1I6EC71"/>
<proteinExistence type="predicted"/>
<gene>
    <name evidence="1" type="ORF">SAMN04488564_104132</name>
</gene>
<dbReference type="STRING" id="84724.SAMN04488564_104132"/>